<sequence length="848" mass="95363">MSRCLYHDLAVSGPAGVTFGISPANTTDCKFVILGFKLSSVPLPACMLSDMDNSQCAVNPDGTLKDTSEIQFYNDPADTVPISGPGSGDGNICPSRNKHTKMLKAVQADLTGDEVTTKAKKRKVRKGKKAKKGLDSSEGSDFVDNGESTDISEDPVSDVPNEERAQVLNAKTFPPKQKKPVKKKRRIHKKSAAKTQTPSRAATVEEVEDEEASPCTASLSSAAFGSIKRTNPIYLFFEEVAVNAKGETREKGDKHFHCLHGSHHVLTITKKMNSSLNADHHIAGLRNHLKSNFRNLYNFYEVLKDRNGAITQQEVDITAGRAPLDAQFQAVLDNEIEKRQDSIKEAFARQQAAAKASCMNLGTRRNLRTYSSNGLLRVTSRSLRLRHRSSSISCSMSITLVVLKGKVALSIDTWTSSNQYPFLAVVAHYIADDGVLEECLIDFRELEGAHSGENMAEALLEGIGAILSKTSEKLSARGGNYQDNFNIIPDKSMATDNVEDNETADYDDDEEDLEDLKRDSITPAVTKLRKIVRHVRSSPQRRAAWLREIDEIYAEPDQEKRTYKLLMLILDVITRWGSTHQMMRRGIQFRDAVDSYARSCVELQDFCLSSEEWDTLIMEFRAATVQMSATRTPMLSRTLEIMQDLEHHVRDILANLPWTTPAHIRDALVAAHNKLILDPRVDRDVLEEDYKKDVTLDGHLKKSRNELRTYFETNYLSRPFTVATSSTIPIQDDIVYIDGSPQKKKTSRYHRRVDAPRDELTEFWKQPPQDSEKCDPIQWWQGQKATFPTLYRLALDIFSIPGSAVAVERVFSGGRDTISLRHASLHPDTIRMLMIAKNRLHLARRRRK</sequence>
<comment type="subcellular location">
    <subcellularLocation>
        <location evidence="1">Nucleus</location>
    </subcellularLocation>
</comment>
<accession>A0A8H5LYL8</accession>
<evidence type="ECO:0000256" key="1">
    <source>
        <dbReference type="ARBA" id="ARBA00004123"/>
    </source>
</evidence>
<dbReference type="PANTHER" id="PTHR46481:SF10">
    <property type="entry name" value="ZINC FINGER BED DOMAIN-CONTAINING PROTEIN 39"/>
    <property type="match status" value="1"/>
</dbReference>
<dbReference type="InterPro" id="IPR052035">
    <property type="entry name" value="ZnF_BED_domain_contain"/>
</dbReference>
<keyword evidence="2" id="KW-0479">Metal-binding</keyword>
<dbReference type="InterPro" id="IPR012337">
    <property type="entry name" value="RNaseH-like_sf"/>
</dbReference>
<keyword evidence="4" id="KW-0862">Zinc</keyword>
<name>A0A8H5LYL8_9AGAR</name>
<dbReference type="AlphaFoldDB" id="A0A8H5LYL8"/>
<organism evidence="8 9">
    <name type="scientific">Tetrapyrgos nigripes</name>
    <dbReference type="NCBI Taxonomy" id="182062"/>
    <lineage>
        <taxon>Eukaryota</taxon>
        <taxon>Fungi</taxon>
        <taxon>Dikarya</taxon>
        <taxon>Basidiomycota</taxon>
        <taxon>Agaricomycotina</taxon>
        <taxon>Agaricomycetes</taxon>
        <taxon>Agaricomycetidae</taxon>
        <taxon>Agaricales</taxon>
        <taxon>Marasmiineae</taxon>
        <taxon>Marasmiaceae</taxon>
        <taxon>Tetrapyrgos</taxon>
    </lineage>
</organism>
<reference evidence="8 9" key="1">
    <citation type="journal article" date="2020" name="ISME J.">
        <title>Uncovering the hidden diversity of litter-decomposition mechanisms in mushroom-forming fungi.</title>
        <authorList>
            <person name="Floudas D."/>
            <person name="Bentzer J."/>
            <person name="Ahren D."/>
            <person name="Johansson T."/>
            <person name="Persson P."/>
            <person name="Tunlid A."/>
        </authorList>
    </citation>
    <scope>NUCLEOTIDE SEQUENCE [LARGE SCALE GENOMIC DNA]</scope>
    <source>
        <strain evidence="8 9">CBS 291.85</strain>
    </source>
</reference>
<evidence type="ECO:0000313" key="9">
    <source>
        <dbReference type="Proteomes" id="UP000559256"/>
    </source>
</evidence>
<dbReference type="PANTHER" id="PTHR46481">
    <property type="entry name" value="ZINC FINGER BED DOMAIN-CONTAINING PROTEIN 4"/>
    <property type="match status" value="1"/>
</dbReference>
<dbReference type="Pfam" id="PF05699">
    <property type="entry name" value="Dimer_Tnp_hAT"/>
    <property type="match status" value="1"/>
</dbReference>
<keyword evidence="5" id="KW-0539">Nucleus</keyword>
<dbReference type="Proteomes" id="UP000559256">
    <property type="component" value="Unassembled WGS sequence"/>
</dbReference>
<dbReference type="EMBL" id="JAACJM010000002">
    <property type="protein sequence ID" value="KAF5374318.1"/>
    <property type="molecule type" value="Genomic_DNA"/>
</dbReference>
<feature type="compositionally biased region" description="Basic residues" evidence="6">
    <location>
        <begin position="118"/>
        <end position="131"/>
    </location>
</feature>
<feature type="region of interest" description="Disordered" evidence="6">
    <location>
        <begin position="115"/>
        <end position="212"/>
    </location>
</feature>
<comment type="caution">
    <text evidence="8">The sequence shown here is derived from an EMBL/GenBank/DDBJ whole genome shotgun (WGS) entry which is preliminary data.</text>
</comment>
<dbReference type="OrthoDB" id="1607513at2759"/>
<dbReference type="SUPFAM" id="SSF53098">
    <property type="entry name" value="Ribonuclease H-like"/>
    <property type="match status" value="1"/>
</dbReference>
<protein>
    <recommendedName>
        <fullName evidence="7">HAT C-terminal dimerisation domain-containing protein</fullName>
    </recommendedName>
</protein>
<dbReference type="GO" id="GO:0008270">
    <property type="term" value="F:zinc ion binding"/>
    <property type="evidence" value="ECO:0007669"/>
    <property type="project" value="UniProtKB-KW"/>
</dbReference>
<dbReference type="InterPro" id="IPR008906">
    <property type="entry name" value="HATC_C_dom"/>
</dbReference>
<keyword evidence="3" id="KW-0863">Zinc-finger</keyword>
<evidence type="ECO:0000256" key="5">
    <source>
        <dbReference type="ARBA" id="ARBA00023242"/>
    </source>
</evidence>
<gene>
    <name evidence="8" type="ORF">D9758_004652</name>
</gene>
<keyword evidence="9" id="KW-1185">Reference proteome</keyword>
<evidence type="ECO:0000256" key="3">
    <source>
        <dbReference type="ARBA" id="ARBA00022771"/>
    </source>
</evidence>
<evidence type="ECO:0000256" key="2">
    <source>
        <dbReference type="ARBA" id="ARBA00022723"/>
    </source>
</evidence>
<evidence type="ECO:0000256" key="6">
    <source>
        <dbReference type="SAM" id="MobiDB-lite"/>
    </source>
</evidence>
<dbReference type="GO" id="GO:0005634">
    <property type="term" value="C:nucleus"/>
    <property type="evidence" value="ECO:0007669"/>
    <property type="project" value="UniProtKB-SubCell"/>
</dbReference>
<evidence type="ECO:0000256" key="4">
    <source>
        <dbReference type="ARBA" id="ARBA00022833"/>
    </source>
</evidence>
<evidence type="ECO:0000313" key="8">
    <source>
        <dbReference type="EMBL" id="KAF5374318.1"/>
    </source>
</evidence>
<evidence type="ECO:0000259" key="7">
    <source>
        <dbReference type="Pfam" id="PF05699"/>
    </source>
</evidence>
<feature type="compositionally biased region" description="Basic residues" evidence="6">
    <location>
        <begin position="176"/>
        <end position="192"/>
    </location>
</feature>
<feature type="domain" description="HAT C-terminal dimerisation" evidence="7">
    <location>
        <begin position="759"/>
        <end position="839"/>
    </location>
</feature>
<dbReference type="GO" id="GO:0046983">
    <property type="term" value="F:protein dimerization activity"/>
    <property type="evidence" value="ECO:0007669"/>
    <property type="project" value="InterPro"/>
</dbReference>
<proteinExistence type="predicted"/>